<dbReference type="HOGENOM" id="CLU_045192_1_2_5"/>
<accession>X5H413</accession>
<keyword evidence="10" id="KW-1185">Reference proteome</keyword>
<evidence type="ECO:0000256" key="4">
    <source>
        <dbReference type="ARBA" id="ARBA00022490"/>
    </source>
</evidence>
<keyword evidence="6" id="KW-0547">Nucleotide-binding</keyword>
<dbReference type="EMBL" id="CP007481">
    <property type="protein sequence ID" value="AHX11311.1"/>
    <property type="molecule type" value="Genomic_DNA"/>
</dbReference>
<evidence type="ECO:0000313" key="9">
    <source>
        <dbReference type="EMBL" id="AHX11311.1"/>
    </source>
</evidence>
<gene>
    <name evidence="9" type="ORF">NHE_0359</name>
</gene>
<name>X5H413_9RICK</name>
<dbReference type="GO" id="GO:0000166">
    <property type="term" value="F:nucleotide binding"/>
    <property type="evidence" value="ECO:0007669"/>
    <property type="project" value="UniProtKB-KW"/>
</dbReference>
<reference evidence="9 10" key="1">
    <citation type="submission" date="2014-03" db="EMBL/GenBank/DDBJ databases">
        <title>Sequencing and Comparison of Genomes and Transcriptome Profiles of Human Ehrlichiosis Agents.</title>
        <authorList>
            <person name="Lin M."/>
            <person name="Daugherty S.C."/>
            <person name="Nagaraj S."/>
            <person name="Cheng Z."/>
            <person name="Xiong Q."/>
            <person name="Lin F.-Y."/>
            <person name="Sengamalay N."/>
            <person name="Ott S."/>
            <person name="Godinez A."/>
            <person name="Tallon L.J."/>
            <person name="Sadzewicz L."/>
            <person name="Fraser C.M."/>
            <person name="Dunning Hotopp J.C."/>
            <person name="Rikihisa Y."/>
        </authorList>
    </citation>
    <scope>NUCLEOTIDE SEQUENCE [LARGE SCALE GENOMIC DNA]</scope>
    <source>
        <strain evidence="9 10">Oregon</strain>
    </source>
</reference>
<organism evidence="9 10">
    <name type="scientific">Neorickettsia helminthoeca str. Oregon</name>
    <dbReference type="NCBI Taxonomy" id="1286528"/>
    <lineage>
        <taxon>Bacteria</taxon>
        <taxon>Pseudomonadati</taxon>
        <taxon>Pseudomonadota</taxon>
        <taxon>Alphaproteobacteria</taxon>
        <taxon>Rickettsiales</taxon>
        <taxon>Anaplasmataceae</taxon>
        <taxon>Neorickettsia</taxon>
    </lineage>
</organism>
<protein>
    <recommendedName>
        <fullName evidence="3">5'-nucleotidase</fullName>
        <ecNumber evidence="3">3.1.3.5</ecNumber>
    </recommendedName>
</protein>
<dbReference type="GO" id="GO:0008254">
    <property type="term" value="F:3'-nucleotidase activity"/>
    <property type="evidence" value="ECO:0007669"/>
    <property type="project" value="TreeGrafter"/>
</dbReference>
<dbReference type="EC" id="3.1.3.5" evidence="3"/>
<dbReference type="GO" id="GO:0008253">
    <property type="term" value="F:5'-nucleotidase activity"/>
    <property type="evidence" value="ECO:0007669"/>
    <property type="project" value="UniProtKB-EC"/>
</dbReference>
<proteinExistence type="inferred from homology"/>
<evidence type="ECO:0000256" key="5">
    <source>
        <dbReference type="ARBA" id="ARBA00022723"/>
    </source>
</evidence>
<dbReference type="InterPro" id="IPR036523">
    <property type="entry name" value="SurE-like_sf"/>
</dbReference>
<evidence type="ECO:0000256" key="3">
    <source>
        <dbReference type="ARBA" id="ARBA00012643"/>
    </source>
</evidence>
<evidence type="ECO:0000256" key="6">
    <source>
        <dbReference type="ARBA" id="ARBA00022741"/>
    </source>
</evidence>
<feature type="domain" description="Survival protein SurE-like phosphatase/nucleotidase" evidence="8">
    <location>
        <begin position="5"/>
        <end position="159"/>
    </location>
</feature>
<evidence type="ECO:0000256" key="1">
    <source>
        <dbReference type="ARBA" id="ARBA00000815"/>
    </source>
</evidence>
<dbReference type="STRING" id="1286528.NHE_0359"/>
<dbReference type="PANTHER" id="PTHR30457:SF12">
    <property type="entry name" value="5'_3'-NUCLEOTIDASE SURE"/>
    <property type="match status" value="1"/>
</dbReference>
<evidence type="ECO:0000313" key="10">
    <source>
        <dbReference type="Proteomes" id="UP000023755"/>
    </source>
</evidence>
<comment type="catalytic activity">
    <reaction evidence="1">
        <text>a ribonucleoside 5'-phosphate + H2O = a ribonucleoside + phosphate</text>
        <dbReference type="Rhea" id="RHEA:12484"/>
        <dbReference type="ChEBI" id="CHEBI:15377"/>
        <dbReference type="ChEBI" id="CHEBI:18254"/>
        <dbReference type="ChEBI" id="CHEBI:43474"/>
        <dbReference type="ChEBI" id="CHEBI:58043"/>
        <dbReference type="EC" id="3.1.3.5"/>
    </reaction>
</comment>
<evidence type="ECO:0000256" key="2">
    <source>
        <dbReference type="ARBA" id="ARBA00011062"/>
    </source>
</evidence>
<dbReference type="GO" id="GO:0004309">
    <property type="term" value="F:exopolyphosphatase activity"/>
    <property type="evidence" value="ECO:0007669"/>
    <property type="project" value="TreeGrafter"/>
</dbReference>
<dbReference type="InterPro" id="IPR030048">
    <property type="entry name" value="SurE"/>
</dbReference>
<keyword evidence="5" id="KW-0479">Metal-binding</keyword>
<comment type="similarity">
    <text evidence="2">Belongs to the SurE nucleotidase family.</text>
</comment>
<dbReference type="Pfam" id="PF01975">
    <property type="entry name" value="SurE"/>
    <property type="match status" value="1"/>
</dbReference>
<evidence type="ECO:0000256" key="7">
    <source>
        <dbReference type="ARBA" id="ARBA00022801"/>
    </source>
</evidence>
<dbReference type="KEGG" id="nhm:NHE_0359"/>
<dbReference type="Proteomes" id="UP000023755">
    <property type="component" value="Chromosome"/>
</dbReference>
<keyword evidence="7" id="KW-0378">Hydrolase</keyword>
<dbReference type="PANTHER" id="PTHR30457">
    <property type="entry name" value="5'-NUCLEOTIDASE SURE"/>
    <property type="match status" value="1"/>
</dbReference>
<dbReference type="GO" id="GO:0046872">
    <property type="term" value="F:metal ion binding"/>
    <property type="evidence" value="ECO:0007669"/>
    <property type="project" value="UniProtKB-KW"/>
</dbReference>
<dbReference type="AlphaFoldDB" id="X5H413"/>
<dbReference type="InterPro" id="IPR002828">
    <property type="entry name" value="SurE-like_Pase/nucleotidase"/>
</dbReference>
<dbReference type="Gene3D" id="3.40.1210.10">
    <property type="entry name" value="Survival protein SurE-like phosphatase/nucleotidase"/>
    <property type="match status" value="1"/>
</dbReference>
<evidence type="ECO:0000259" key="8">
    <source>
        <dbReference type="Pfam" id="PF01975"/>
    </source>
</evidence>
<dbReference type="SUPFAM" id="SSF64167">
    <property type="entry name" value="SurE-like"/>
    <property type="match status" value="1"/>
</dbReference>
<keyword evidence="4" id="KW-0963">Cytoplasm</keyword>
<sequence>MGFRDIVVVAPKTDKTASGHALSIHKRLKIEEIENNTFAVDGTPVDCVITAFYDPRCTGNGTPEVVFSGVNIGANLGIDTMYSGTVAAAMQGMFFGVPSFALSQFYESGVGIRWNVHSSHLKDYILGVLENRQTFKNCVLNINLPSKRIIGIKHVKQYNTEEKKATDASAIAISTHSIDNEEYITIETTGSPQSCQFLSSGYVTVTPIGSDLTDYSVLKALDEDPSRRQNGD</sequence>